<dbReference type="CDD" id="cd17263">
    <property type="entry name" value="RMtype1_S_AbaB8300I-TRD1-CR1_like"/>
    <property type="match status" value="1"/>
</dbReference>
<keyword evidence="7" id="KW-0540">Nuclease</keyword>
<dbReference type="InterPro" id="IPR051212">
    <property type="entry name" value="Type-I_RE_S_subunit"/>
</dbReference>
<evidence type="ECO:0000256" key="2">
    <source>
        <dbReference type="ARBA" id="ARBA00022747"/>
    </source>
</evidence>
<feature type="compositionally biased region" description="Basic residues" evidence="5">
    <location>
        <begin position="439"/>
        <end position="449"/>
    </location>
</feature>
<name>A0A1G9CJQ9_9GAMM</name>
<dbReference type="InterPro" id="IPR000055">
    <property type="entry name" value="Restrct_endonuc_typeI_TRD"/>
</dbReference>
<organism evidence="7 8">
    <name type="scientific">Microbulbifer yueqingensis</name>
    <dbReference type="NCBI Taxonomy" id="658219"/>
    <lineage>
        <taxon>Bacteria</taxon>
        <taxon>Pseudomonadati</taxon>
        <taxon>Pseudomonadota</taxon>
        <taxon>Gammaproteobacteria</taxon>
        <taxon>Cellvibrionales</taxon>
        <taxon>Microbulbiferaceae</taxon>
        <taxon>Microbulbifer</taxon>
    </lineage>
</organism>
<dbReference type="AlphaFoldDB" id="A0A1G9CJQ9"/>
<dbReference type="GO" id="GO:0004519">
    <property type="term" value="F:endonuclease activity"/>
    <property type="evidence" value="ECO:0007669"/>
    <property type="project" value="UniProtKB-KW"/>
</dbReference>
<evidence type="ECO:0000256" key="5">
    <source>
        <dbReference type="SAM" id="MobiDB-lite"/>
    </source>
</evidence>
<accession>A0A1G9CJQ9</accession>
<dbReference type="InterPro" id="IPR044946">
    <property type="entry name" value="Restrct_endonuc_typeI_TRD_sf"/>
</dbReference>
<dbReference type="GO" id="GO:0009307">
    <property type="term" value="P:DNA restriction-modification system"/>
    <property type="evidence" value="ECO:0007669"/>
    <property type="project" value="UniProtKB-KW"/>
</dbReference>
<dbReference type="SUPFAM" id="SSF116734">
    <property type="entry name" value="DNA methylase specificity domain"/>
    <property type="match status" value="2"/>
</dbReference>
<evidence type="ECO:0000313" key="7">
    <source>
        <dbReference type="EMBL" id="SDK51900.1"/>
    </source>
</evidence>
<dbReference type="EMBL" id="FNFH01000005">
    <property type="protein sequence ID" value="SDK51900.1"/>
    <property type="molecule type" value="Genomic_DNA"/>
</dbReference>
<dbReference type="GO" id="GO:0003677">
    <property type="term" value="F:DNA binding"/>
    <property type="evidence" value="ECO:0007669"/>
    <property type="project" value="UniProtKB-KW"/>
</dbReference>
<reference evidence="8" key="1">
    <citation type="submission" date="2016-10" db="EMBL/GenBank/DDBJ databases">
        <authorList>
            <person name="Varghese N."/>
            <person name="Submissions S."/>
        </authorList>
    </citation>
    <scope>NUCLEOTIDE SEQUENCE [LARGE SCALE GENOMIC DNA]</scope>
    <source>
        <strain evidence="8">CGMCC 1.10658</strain>
    </source>
</reference>
<dbReference type="Pfam" id="PF01420">
    <property type="entry name" value="Methylase_S"/>
    <property type="match status" value="2"/>
</dbReference>
<gene>
    <name evidence="7" type="ORF">SAMN05216212_2536</name>
</gene>
<dbReference type="CDD" id="cd17524">
    <property type="entry name" value="RMtype1_S_EcoUTORF5051P-TRD2-CR2_like"/>
    <property type="match status" value="1"/>
</dbReference>
<keyword evidence="2" id="KW-0680">Restriction system</keyword>
<dbReference type="PANTHER" id="PTHR43140">
    <property type="entry name" value="TYPE-1 RESTRICTION ENZYME ECOKI SPECIFICITY PROTEIN"/>
    <property type="match status" value="1"/>
</dbReference>
<keyword evidence="8" id="KW-1185">Reference proteome</keyword>
<evidence type="ECO:0000313" key="8">
    <source>
        <dbReference type="Proteomes" id="UP000199305"/>
    </source>
</evidence>
<feature type="coiled-coil region" evidence="4">
    <location>
        <begin position="366"/>
        <end position="393"/>
    </location>
</feature>
<keyword evidence="4" id="KW-0175">Coiled coil</keyword>
<evidence type="ECO:0000256" key="1">
    <source>
        <dbReference type="ARBA" id="ARBA00010923"/>
    </source>
</evidence>
<keyword evidence="7" id="KW-0378">Hydrolase</keyword>
<feature type="region of interest" description="Disordered" evidence="5">
    <location>
        <begin position="428"/>
        <end position="449"/>
    </location>
</feature>
<feature type="domain" description="Type I restriction modification DNA specificity" evidence="6">
    <location>
        <begin position="7"/>
        <end position="171"/>
    </location>
</feature>
<comment type="similarity">
    <text evidence="1">Belongs to the type-I restriction system S methylase family.</text>
</comment>
<dbReference type="OrthoDB" id="5677527at2"/>
<keyword evidence="3" id="KW-0238">DNA-binding</keyword>
<sequence length="449" mass="50343">MEKPSLPSNWASTKFTEVLDIQGGTQPPKSQFIDAPKEGYIRLLQIRDFGKKPVPTYIPDTLKLKKCEETDVLIGRYGASLGRICTGMEGAYNVALAKVLAPANIESDFLRRYLESEVFQAPLRLLSRSAQNGFNKGDLDGFDFLLPPAAEQKVIADKLDTLLAQVEKTKIRLKNTSQILKRFRQAVLAEAISGELTKIWRKSNRSGKWVSGTLGEFIEKPKYGTSAKSQKEGLIPVLRMGNLQDGKLDWSDLAYSSDLEEIEKYRLEPGDILFNRTNSPELVGKTSIYRGEKEAIYAGYLIKIKCSDKLNPEFLNYHLNSPSAKDYCKAVKSDGVSQSNINAKKLSAYPISCPPIEEQAEIVQRVKQLFSNADIIEKQVKEARARVEHLTQSVLSKAFRGELTEQWRKENPDLISGDNSAKALLERIQAEQTTNTPAKRTRQKKAVPE</sequence>
<feature type="domain" description="Type I restriction modification DNA specificity" evidence="6">
    <location>
        <begin position="208"/>
        <end position="381"/>
    </location>
</feature>
<dbReference type="Gene3D" id="3.90.220.20">
    <property type="entry name" value="DNA methylase specificity domains"/>
    <property type="match status" value="2"/>
</dbReference>
<dbReference type="PANTHER" id="PTHR43140:SF1">
    <property type="entry name" value="TYPE I RESTRICTION ENZYME ECOKI SPECIFICITY SUBUNIT"/>
    <property type="match status" value="1"/>
</dbReference>
<evidence type="ECO:0000256" key="4">
    <source>
        <dbReference type="SAM" id="Coils"/>
    </source>
</evidence>
<dbReference type="Proteomes" id="UP000199305">
    <property type="component" value="Unassembled WGS sequence"/>
</dbReference>
<evidence type="ECO:0000259" key="6">
    <source>
        <dbReference type="Pfam" id="PF01420"/>
    </source>
</evidence>
<keyword evidence="7" id="KW-0255">Endonuclease</keyword>
<evidence type="ECO:0000256" key="3">
    <source>
        <dbReference type="ARBA" id="ARBA00023125"/>
    </source>
</evidence>
<proteinExistence type="inferred from homology"/>
<dbReference type="STRING" id="658219.SAMN05216212_2536"/>
<protein>
    <submittedName>
        <fullName evidence="7">Restriction endonuclease S subunit</fullName>
    </submittedName>
</protein>